<keyword evidence="1" id="KW-0560">Oxidoreductase</keyword>
<dbReference type="GO" id="GO:0051213">
    <property type="term" value="F:dioxygenase activity"/>
    <property type="evidence" value="ECO:0007669"/>
    <property type="project" value="UniProtKB-KW"/>
</dbReference>
<gene>
    <name evidence="1" type="ORF">J3R73_005996</name>
</gene>
<keyword evidence="2" id="KW-1185">Reference proteome</keyword>
<dbReference type="PANTHER" id="PTHR40128:SF1">
    <property type="entry name" value="PHYTANOYL-COA HYDROXYLASE"/>
    <property type="match status" value="1"/>
</dbReference>
<dbReference type="PANTHER" id="PTHR40128">
    <property type="entry name" value="EXPRESSED PROTEIN"/>
    <property type="match status" value="1"/>
</dbReference>
<protein>
    <submittedName>
        <fullName evidence="1">Ectoine hydroxylase-related dioxygenase (Phytanoyl-CoA dioxygenase family)</fullName>
    </submittedName>
</protein>
<accession>A0ABU0FNL4</accession>
<name>A0ABU0FNL4_9HYPH</name>
<evidence type="ECO:0000313" key="2">
    <source>
        <dbReference type="Proteomes" id="UP001237448"/>
    </source>
</evidence>
<organism evidence="1 2">
    <name type="scientific">Labrys monachus</name>
    <dbReference type="NCBI Taxonomy" id="217067"/>
    <lineage>
        <taxon>Bacteria</taxon>
        <taxon>Pseudomonadati</taxon>
        <taxon>Pseudomonadota</taxon>
        <taxon>Alphaproteobacteria</taxon>
        <taxon>Hyphomicrobiales</taxon>
        <taxon>Xanthobacteraceae</taxon>
        <taxon>Labrys</taxon>
    </lineage>
</organism>
<reference evidence="1 2" key="1">
    <citation type="submission" date="2023-07" db="EMBL/GenBank/DDBJ databases">
        <title>Genomic Encyclopedia of Type Strains, Phase IV (KMG-IV): sequencing the most valuable type-strain genomes for metagenomic binning, comparative biology and taxonomic classification.</title>
        <authorList>
            <person name="Goeker M."/>
        </authorList>
    </citation>
    <scope>NUCLEOTIDE SEQUENCE [LARGE SCALE GENOMIC DNA]</scope>
    <source>
        <strain evidence="1 2">DSM 5896</strain>
    </source>
</reference>
<dbReference type="Pfam" id="PF05721">
    <property type="entry name" value="PhyH"/>
    <property type="match status" value="1"/>
</dbReference>
<dbReference type="RefSeq" id="WP_307436127.1">
    <property type="nucleotide sequence ID" value="NZ_JAUSVK010000001.1"/>
</dbReference>
<dbReference type="Gene3D" id="2.60.120.620">
    <property type="entry name" value="q2cbj1_9rhob like domain"/>
    <property type="match status" value="1"/>
</dbReference>
<keyword evidence="1" id="KW-0223">Dioxygenase</keyword>
<evidence type="ECO:0000313" key="1">
    <source>
        <dbReference type="EMBL" id="MDQ0396204.1"/>
    </source>
</evidence>
<comment type="caution">
    <text evidence="1">The sequence shown here is derived from an EMBL/GenBank/DDBJ whole genome shotgun (WGS) entry which is preliminary data.</text>
</comment>
<dbReference type="Proteomes" id="UP001237448">
    <property type="component" value="Unassembled WGS sequence"/>
</dbReference>
<proteinExistence type="predicted"/>
<dbReference type="SUPFAM" id="SSF51197">
    <property type="entry name" value="Clavaminate synthase-like"/>
    <property type="match status" value="1"/>
</dbReference>
<dbReference type="EMBL" id="JAUSVK010000001">
    <property type="protein sequence ID" value="MDQ0396204.1"/>
    <property type="molecule type" value="Genomic_DNA"/>
</dbReference>
<dbReference type="InterPro" id="IPR008775">
    <property type="entry name" value="Phytyl_CoA_dOase-like"/>
</dbReference>
<sequence length="302" mass="33357">MMFEAVNKGQRIPDHLIRELPDRAPLLADLPRLREVLAEEGYVLLRNVLPVADVMAARQEVADRLASVGELREPAIDGIVTGVSQRDKVHPDLGAFWKTASEGEKLRSVTHGARMREILGAIHGAPAVGHDLVYLRVAAPGRALDMHYDYPFFAKGTPDLYTVWTPLGDVPVTDGPLFIIDKSNTYRDLIDDVVAAGETASVARKLAYNRPAYEFAEERHTSIMCADLHAGDIIVFSLFTAHGSLDNCSPINRARMSCDVRYQRADMPRDPRYFGENPVGYNGKGYADLNGSKPLTASWITN</sequence>